<dbReference type="InterPro" id="IPR029063">
    <property type="entry name" value="SAM-dependent_MTases_sf"/>
</dbReference>
<sequence>MDKFQDIASLFGEDWAEGKSIKLQLDVNGEVLPLTVRLGLNTPIAASEGVSLRSPDKLDVLKRVGEFPAMSELLSRAPSDFPYEALERRLQAKIFIFGAHQVGVLLARLYAERGGQIDAFLDNDVAKHGSQIDGIPVLAFDRNNMPEDALIVLGSGRYSAVIEQELRALGWSNIMTKQQFLAAIDAPYITESSFRNYRSTVIRQRDAFLSAFLCLDDERSRQVFDGLIAQRLHFGHAAQEIRSPFADEYLEADFVSQLDTRHYVDAGAYNGDTLARLEARFGQVESALLFEPETLAFQACRERFRDRAGVRALQAAMTEQHCELPSPASNSCDVLGELSAESQHCAPANVVGLPLDEVADSAITMIKFDIEGGEEGALKGARQVILRDRPKLCVCAYHRSDDLWKLVDTVLSIRGDYKVGVRHYSDIVDDTTLYFY</sequence>
<gene>
    <name evidence="2" type="ORF">OC929_14765</name>
</gene>
<protein>
    <submittedName>
        <fullName evidence="2">FkbM family methyltransferase</fullName>
    </submittedName>
</protein>
<dbReference type="GO" id="GO:0008168">
    <property type="term" value="F:methyltransferase activity"/>
    <property type="evidence" value="ECO:0007669"/>
    <property type="project" value="UniProtKB-KW"/>
</dbReference>
<evidence type="ECO:0000313" key="2">
    <source>
        <dbReference type="EMBL" id="MCU7239311.1"/>
    </source>
</evidence>
<dbReference type="RefSeq" id="WP_262951839.1">
    <property type="nucleotide sequence ID" value="NZ_JAOSLA010000021.1"/>
</dbReference>
<dbReference type="NCBIfam" id="TIGR01444">
    <property type="entry name" value="fkbM_fam"/>
    <property type="match status" value="1"/>
</dbReference>
<reference evidence="2" key="2">
    <citation type="submission" date="2022-09" db="EMBL/GenBank/DDBJ databases">
        <authorList>
            <person name="Cesa-Luna C."/>
            <person name="Girard L."/>
            <person name="Lood C."/>
            <person name="Hofte M."/>
            <person name="De Mot R."/>
        </authorList>
    </citation>
    <scope>NUCLEOTIDE SEQUENCE</scope>
    <source>
        <strain evidence="2">COR51</strain>
    </source>
</reference>
<evidence type="ECO:0000313" key="3">
    <source>
        <dbReference type="Proteomes" id="UP001139994"/>
    </source>
</evidence>
<comment type="caution">
    <text evidence="2">The sequence shown here is derived from an EMBL/GenBank/DDBJ whole genome shotgun (WGS) entry which is preliminary data.</text>
</comment>
<proteinExistence type="predicted"/>
<name>A0ABT2VC63_9PSED</name>
<dbReference type="GO" id="GO:0032259">
    <property type="term" value="P:methylation"/>
    <property type="evidence" value="ECO:0007669"/>
    <property type="project" value="UniProtKB-KW"/>
</dbReference>
<reference evidence="2" key="3">
    <citation type="journal article" date="2023" name="mSystems">
        <title>Charting the Lipopeptidome of Nonpathogenic Pseudomonas.</title>
        <authorList>
            <person name="Cesa-Luna C."/>
            <person name="Geudens N."/>
            <person name="Girard L."/>
            <person name="De Roo V."/>
            <person name="Maklad H.R."/>
            <person name="Martins J.C."/>
            <person name="Hofte M."/>
            <person name="De Mot R."/>
        </authorList>
    </citation>
    <scope>NUCLEOTIDE SEQUENCE</scope>
    <source>
        <strain evidence="2">COR51</strain>
    </source>
</reference>
<reference evidence="2" key="1">
    <citation type="journal article" date="2022" name="Microbiol. Spectr.">
        <title>An Nuclear Magnetic Resonance Fingerprint Matching Approach for the Identification and Structural Re-Evaluation of Pseudomonas Lipopeptides.</title>
        <authorList>
            <person name="De Roo V."/>
            <person name="Verleysen Y."/>
            <person name="Kovacs B."/>
            <person name="De Vleeschouwer M."/>
            <person name="Muangkaew P."/>
            <person name="Girard L."/>
            <person name="Hofte M."/>
            <person name="De Mot R."/>
            <person name="Madder A."/>
            <person name="Geudens N."/>
            <person name="Martins J.C."/>
        </authorList>
    </citation>
    <scope>NUCLEOTIDE SEQUENCE</scope>
    <source>
        <strain evidence="2">COR51</strain>
    </source>
</reference>
<keyword evidence="2" id="KW-0489">Methyltransferase</keyword>
<dbReference type="SUPFAM" id="SSF53335">
    <property type="entry name" value="S-adenosyl-L-methionine-dependent methyltransferases"/>
    <property type="match status" value="1"/>
</dbReference>
<feature type="domain" description="Methyltransferase FkbM" evidence="1">
    <location>
        <begin position="265"/>
        <end position="401"/>
    </location>
</feature>
<accession>A0ABT2VC63</accession>
<evidence type="ECO:0000259" key="1">
    <source>
        <dbReference type="Pfam" id="PF05050"/>
    </source>
</evidence>
<dbReference type="EMBL" id="JAOSLA010000021">
    <property type="protein sequence ID" value="MCU7239311.1"/>
    <property type="molecule type" value="Genomic_DNA"/>
</dbReference>
<keyword evidence="2" id="KW-0808">Transferase</keyword>
<dbReference type="Pfam" id="PF05050">
    <property type="entry name" value="Methyltransf_21"/>
    <property type="match status" value="1"/>
</dbReference>
<dbReference type="Proteomes" id="UP001139994">
    <property type="component" value="Unassembled WGS sequence"/>
</dbReference>
<dbReference type="InterPro" id="IPR006342">
    <property type="entry name" value="FkbM_mtfrase"/>
</dbReference>
<dbReference type="Gene3D" id="3.40.50.150">
    <property type="entry name" value="Vaccinia Virus protein VP39"/>
    <property type="match status" value="1"/>
</dbReference>
<organism evidence="2 3">
    <name type="scientific">Pseudomonas peradeniyensis</name>
    <dbReference type="NCBI Taxonomy" id="2745488"/>
    <lineage>
        <taxon>Bacteria</taxon>
        <taxon>Pseudomonadati</taxon>
        <taxon>Pseudomonadota</taxon>
        <taxon>Gammaproteobacteria</taxon>
        <taxon>Pseudomonadales</taxon>
        <taxon>Pseudomonadaceae</taxon>
        <taxon>Pseudomonas</taxon>
    </lineage>
</organism>
<keyword evidence="3" id="KW-1185">Reference proteome</keyword>